<keyword evidence="5" id="KW-1185">Reference proteome</keyword>
<dbReference type="AlphaFoldDB" id="A0A1I6QGB7"/>
<dbReference type="InterPro" id="IPR020557">
    <property type="entry name" value="Fumarate_lyase_CS"/>
</dbReference>
<dbReference type="GO" id="GO:0005829">
    <property type="term" value="C:cytosol"/>
    <property type="evidence" value="ECO:0007669"/>
    <property type="project" value="TreeGrafter"/>
</dbReference>
<dbReference type="Gene3D" id="1.10.40.30">
    <property type="entry name" value="Fumarase/aspartase (C-terminal domain)"/>
    <property type="match status" value="1"/>
</dbReference>
<dbReference type="InterPro" id="IPR000362">
    <property type="entry name" value="Fumarate_lyase_fam"/>
</dbReference>
<evidence type="ECO:0000313" key="4">
    <source>
        <dbReference type="EMBL" id="SFS51340.1"/>
    </source>
</evidence>
<dbReference type="GO" id="GO:0006531">
    <property type="term" value="P:aspartate metabolic process"/>
    <property type="evidence" value="ECO:0007669"/>
    <property type="project" value="TreeGrafter"/>
</dbReference>
<evidence type="ECO:0000313" key="5">
    <source>
        <dbReference type="Proteomes" id="UP000199239"/>
    </source>
</evidence>
<evidence type="ECO:0000256" key="1">
    <source>
        <dbReference type="ARBA" id="ARBA00023239"/>
    </source>
</evidence>
<dbReference type="FunFam" id="1.10.275.10:FF:000001">
    <property type="entry name" value="Fumarate hydratase, mitochondrial"/>
    <property type="match status" value="1"/>
</dbReference>
<keyword evidence="1 4" id="KW-0456">Lyase</keyword>
<feature type="domain" description="Fumarate lyase N-terminal" evidence="2">
    <location>
        <begin position="16"/>
        <end position="347"/>
    </location>
</feature>
<dbReference type="PROSITE" id="PS00163">
    <property type="entry name" value="FUMARATE_LYASES"/>
    <property type="match status" value="1"/>
</dbReference>
<dbReference type="Proteomes" id="UP000199239">
    <property type="component" value="Unassembled WGS sequence"/>
</dbReference>
<dbReference type="GO" id="GO:0006099">
    <property type="term" value="P:tricarboxylic acid cycle"/>
    <property type="evidence" value="ECO:0007669"/>
    <property type="project" value="InterPro"/>
</dbReference>
<organism evidence="4 5">
    <name type="scientific">Sulfitobacter marinus</name>
    <dbReference type="NCBI Taxonomy" id="394264"/>
    <lineage>
        <taxon>Bacteria</taxon>
        <taxon>Pseudomonadati</taxon>
        <taxon>Pseudomonadota</taxon>
        <taxon>Alphaproteobacteria</taxon>
        <taxon>Rhodobacterales</taxon>
        <taxon>Roseobacteraceae</taxon>
        <taxon>Sulfitobacter</taxon>
    </lineage>
</organism>
<dbReference type="InterPro" id="IPR022761">
    <property type="entry name" value="Fumarate_lyase_N"/>
</dbReference>
<reference evidence="5" key="1">
    <citation type="submission" date="2016-10" db="EMBL/GenBank/DDBJ databases">
        <authorList>
            <person name="Varghese N."/>
            <person name="Submissions S."/>
        </authorList>
    </citation>
    <scope>NUCLEOTIDE SEQUENCE [LARGE SCALE GENOMIC DNA]</scope>
    <source>
        <strain evidence="5">DSM 23422</strain>
    </source>
</reference>
<dbReference type="STRING" id="394264.SAMN04488040_0707"/>
<dbReference type="FunFam" id="1.20.200.10:FF:000001">
    <property type="entry name" value="Fumarate hydratase, mitochondrial"/>
    <property type="match status" value="1"/>
</dbReference>
<dbReference type="NCBIfam" id="NF008909">
    <property type="entry name" value="PRK12273.1"/>
    <property type="match status" value="1"/>
</dbReference>
<dbReference type="PANTHER" id="PTHR42696:SF2">
    <property type="entry name" value="ASPARTATE AMMONIA-LYASE"/>
    <property type="match status" value="1"/>
</dbReference>
<evidence type="ECO:0000259" key="2">
    <source>
        <dbReference type="Pfam" id="PF00206"/>
    </source>
</evidence>
<dbReference type="RefSeq" id="WP_093914933.1">
    <property type="nucleotide sequence ID" value="NZ_FPAJ01000001.1"/>
</dbReference>
<gene>
    <name evidence="4" type="ORF">SAMN04488040_0707</name>
</gene>
<dbReference type="OrthoDB" id="9802809at2"/>
<accession>A0A1I6QGB7</accession>
<dbReference type="InterPro" id="IPR051546">
    <property type="entry name" value="Aspartate_Ammonia-Lyase"/>
</dbReference>
<evidence type="ECO:0000259" key="3">
    <source>
        <dbReference type="Pfam" id="PF10415"/>
    </source>
</evidence>
<proteinExistence type="predicted"/>
<dbReference type="SUPFAM" id="SSF48557">
    <property type="entry name" value="L-aspartase-like"/>
    <property type="match status" value="1"/>
</dbReference>
<dbReference type="GO" id="GO:0008797">
    <property type="term" value="F:aspartate ammonia-lyase activity"/>
    <property type="evidence" value="ECO:0007669"/>
    <property type="project" value="TreeGrafter"/>
</dbReference>
<dbReference type="InterPro" id="IPR018951">
    <property type="entry name" value="Fumarase_C_C"/>
</dbReference>
<dbReference type="InterPro" id="IPR024083">
    <property type="entry name" value="Fumarase/histidase_N"/>
</dbReference>
<dbReference type="InterPro" id="IPR008948">
    <property type="entry name" value="L-Aspartase-like"/>
</dbReference>
<dbReference type="PANTHER" id="PTHR42696">
    <property type="entry name" value="ASPARTATE AMMONIA-LYASE"/>
    <property type="match status" value="1"/>
</dbReference>
<dbReference type="Gene3D" id="1.10.275.10">
    <property type="entry name" value="Fumarase/aspartase (N-terminal domain)"/>
    <property type="match status" value="1"/>
</dbReference>
<dbReference type="PRINTS" id="PR00145">
    <property type="entry name" value="ARGSUCLYASE"/>
</dbReference>
<dbReference type="CDD" id="cd01357">
    <property type="entry name" value="Aspartase"/>
    <property type="match status" value="1"/>
</dbReference>
<dbReference type="PRINTS" id="PR00149">
    <property type="entry name" value="FUMRATELYASE"/>
</dbReference>
<protein>
    <submittedName>
        <fullName evidence="4">Aspartate ammonia-lyase</fullName>
    </submittedName>
</protein>
<dbReference type="Pfam" id="PF10415">
    <property type="entry name" value="FumaraseC_C"/>
    <property type="match status" value="1"/>
</dbReference>
<feature type="domain" description="Fumarase C C-terminal" evidence="3">
    <location>
        <begin position="413"/>
        <end position="457"/>
    </location>
</feature>
<dbReference type="Pfam" id="PF00206">
    <property type="entry name" value="Lyase_1"/>
    <property type="match status" value="1"/>
</dbReference>
<name>A0A1I6QGB7_9RHOB</name>
<dbReference type="Gene3D" id="1.20.200.10">
    <property type="entry name" value="Fumarase/aspartase (Central domain)"/>
    <property type="match status" value="1"/>
</dbReference>
<sequence length="458" mass="48269">MTKLADLPRAETDSLGTVQIPAGAAWGTQTQRAIENFPITGVAINHYPEVVVALAQVKAACARTNAELGGLPPKKAQVISKVCDEIIAGQHHEHFAVDLMQGGAGTSTNMNANEVIANIALAHMGRSFGDYVALHPNDDVNCSQSTNDVYPTAIRLATLAKTRPLVAAMTGLVAAFRSKAEELNDVIKVGRTQLQDAVPMSLGDEFRGFATTIAEDIDRIVELAKLLTEVNLGGTAIGTRINTPKGYSERAVAHLSAISGQDLSPASDLIEASSDLGAFVMFSSALKRVAIKLSKISNDLRLLSSGPRAGIGEIILPAVQAGSSIMPGKVNPVIPEVVNQICFQAIGNDLVVTVAAEAGQLQLNAMEPVIFYKIMETMTTLTNGMDILTERCVIGIEADRTRCAELLNGSLVLATTLVPLMGYEAATKLAKYAQAEGLTLRDAGAAQGVPNSLFDEIA</sequence>
<dbReference type="EMBL" id="FPAJ01000001">
    <property type="protein sequence ID" value="SFS51340.1"/>
    <property type="molecule type" value="Genomic_DNA"/>
</dbReference>